<reference evidence="2" key="1">
    <citation type="submission" date="2020-08" db="EMBL/GenBank/DDBJ databases">
        <title>Multicomponent nature underlies the extraordinary mechanical properties of spider dragline silk.</title>
        <authorList>
            <person name="Kono N."/>
            <person name="Nakamura H."/>
            <person name="Mori M."/>
            <person name="Yoshida Y."/>
            <person name="Ohtoshi R."/>
            <person name="Malay A.D."/>
            <person name="Moran D.A.P."/>
            <person name="Tomita M."/>
            <person name="Numata K."/>
            <person name="Arakawa K."/>
        </authorList>
    </citation>
    <scope>NUCLEOTIDE SEQUENCE</scope>
</reference>
<keyword evidence="1" id="KW-1133">Transmembrane helix</keyword>
<keyword evidence="3" id="KW-1185">Reference proteome</keyword>
<evidence type="ECO:0000313" key="2">
    <source>
        <dbReference type="EMBL" id="GFY63538.1"/>
    </source>
</evidence>
<keyword evidence="1" id="KW-0472">Membrane</keyword>
<dbReference type="AlphaFoldDB" id="A0A8X6Y3H5"/>
<feature type="transmembrane region" description="Helical" evidence="1">
    <location>
        <begin position="104"/>
        <end position="123"/>
    </location>
</feature>
<gene>
    <name evidence="2" type="primary">slc5a9_1</name>
    <name evidence="2" type="ORF">TNIN_361671</name>
</gene>
<organism evidence="2 3">
    <name type="scientific">Trichonephila inaurata madagascariensis</name>
    <dbReference type="NCBI Taxonomy" id="2747483"/>
    <lineage>
        <taxon>Eukaryota</taxon>
        <taxon>Metazoa</taxon>
        <taxon>Ecdysozoa</taxon>
        <taxon>Arthropoda</taxon>
        <taxon>Chelicerata</taxon>
        <taxon>Arachnida</taxon>
        <taxon>Araneae</taxon>
        <taxon>Araneomorphae</taxon>
        <taxon>Entelegynae</taxon>
        <taxon>Araneoidea</taxon>
        <taxon>Nephilidae</taxon>
        <taxon>Trichonephila</taxon>
        <taxon>Trichonephila inaurata</taxon>
    </lineage>
</organism>
<evidence type="ECO:0000313" key="3">
    <source>
        <dbReference type="Proteomes" id="UP000886998"/>
    </source>
</evidence>
<protein>
    <submittedName>
        <fullName evidence="2">Uncharacterized protein</fullName>
    </submittedName>
</protein>
<accession>A0A8X6Y3H5</accession>
<sequence>MGEINGAFQDVDLKNNYHVKDAISPNEKNSCPVYTQDQVKKCKTENELLKEDVPTIPVWKKILFLVCGVSSDPSQDETPKQFNAEEDARQAAEGIIEKPLWRRFCNANAILLLVISSFIWGYYA</sequence>
<dbReference type="OrthoDB" id="6436616at2759"/>
<comment type="caution">
    <text evidence="2">The sequence shown here is derived from an EMBL/GenBank/DDBJ whole genome shotgun (WGS) entry which is preliminary data.</text>
</comment>
<evidence type="ECO:0000256" key="1">
    <source>
        <dbReference type="SAM" id="Phobius"/>
    </source>
</evidence>
<keyword evidence="1" id="KW-0812">Transmembrane</keyword>
<proteinExistence type="predicted"/>
<dbReference type="EMBL" id="BMAV01014830">
    <property type="protein sequence ID" value="GFY63538.1"/>
    <property type="molecule type" value="Genomic_DNA"/>
</dbReference>
<dbReference type="Proteomes" id="UP000886998">
    <property type="component" value="Unassembled WGS sequence"/>
</dbReference>
<name>A0A8X6Y3H5_9ARAC</name>